<organism evidence="2 3">
    <name type="scientific">Riccia fluitans</name>
    <dbReference type="NCBI Taxonomy" id="41844"/>
    <lineage>
        <taxon>Eukaryota</taxon>
        <taxon>Viridiplantae</taxon>
        <taxon>Streptophyta</taxon>
        <taxon>Embryophyta</taxon>
        <taxon>Marchantiophyta</taxon>
        <taxon>Marchantiopsida</taxon>
        <taxon>Marchantiidae</taxon>
        <taxon>Marchantiales</taxon>
        <taxon>Ricciaceae</taxon>
        <taxon>Riccia</taxon>
    </lineage>
</organism>
<evidence type="ECO:0000313" key="2">
    <source>
        <dbReference type="EMBL" id="KAL2645166.1"/>
    </source>
</evidence>
<evidence type="ECO:0000313" key="3">
    <source>
        <dbReference type="Proteomes" id="UP001605036"/>
    </source>
</evidence>
<feature type="region of interest" description="Disordered" evidence="1">
    <location>
        <begin position="1"/>
        <end position="35"/>
    </location>
</feature>
<keyword evidence="3" id="KW-1185">Reference proteome</keyword>
<evidence type="ECO:0000256" key="1">
    <source>
        <dbReference type="SAM" id="MobiDB-lite"/>
    </source>
</evidence>
<accession>A0ABD1ZBV1</accession>
<sequence length="74" mass="7313">MTSRHLFPSSSCYGSASGGDEISRDSDTEASAGAAAMEVSSTATIGGEEILGASTFASMTAVAGRASGVNFAMK</sequence>
<dbReference type="EMBL" id="JBHFFA010000002">
    <property type="protein sequence ID" value="KAL2645166.1"/>
    <property type="molecule type" value="Genomic_DNA"/>
</dbReference>
<dbReference type="AlphaFoldDB" id="A0ABD1ZBV1"/>
<proteinExistence type="predicted"/>
<name>A0ABD1ZBV1_9MARC</name>
<comment type="caution">
    <text evidence="2">The sequence shown here is derived from an EMBL/GenBank/DDBJ whole genome shotgun (WGS) entry which is preliminary data.</text>
</comment>
<feature type="compositionally biased region" description="Polar residues" evidence="1">
    <location>
        <begin position="1"/>
        <end position="14"/>
    </location>
</feature>
<protein>
    <submittedName>
        <fullName evidence="2">Uncharacterized protein</fullName>
    </submittedName>
</protein>
<dbReference type="Proteomes" id="UP001605036">
    <property type="component" value="Unassembled WGS sequence"/>
</dbReference>
<gene>
    <name evidence="2" type="ORF">R1flu_012753</name>
</gene>
<reference evidence="2 3" key="1">
    <citation type="submission" date="2024-09" db="EMBL/GenBank/DDBJ databases">
        <title>Chromosome-scale assembly of Riccia fluitans.</title>
        <authorList>
            <person name="Paukszto L."/>
            <person name="Sawicki J."/>
            <person name="Karawczyk K."/>
            <person name="Piernik-Szablinska J."/>
            <person name="Szczecinska M."/>
            <person name="Mazdziarz M."/>
        </authorList>
    </citation>
    <scope>NUCLEOTIDE SEQUENCE [LARGE SCALE GENOMIC DNA]</scope>
    <source>
        <strain evidence="2">Rf_01</strain>
        <tissue evidence="2">Aerial parts of the thallus</tissue>
    </source>
</reference>